<comment type="caution">
    <text evidence="8">The sequence shown here is derived from an EMBL/GenBank/DDBJ whole genome shotgun (WGS) entry which is preliminary data.</text>
</comment>
<feature type="DNA-binding region" description="H-T-H motif" evidence="5">
    <location>
        <begin position="33"/>
        <end position="52"/>
    </location>
</feature>
<keyword evidence="3 5" id="KW-0238">DNA-binding</keyword>
<dbReference type="InterPro" id="IPR009057">
    <property type="entry name" value="Homeodomain-like_sf"/>
</dbReference>
<evidence type="ECO:0000256" key="2">
    <source>
        <dbReference type="ARBA" id="ARBA00023015"/>
    </source>
</evidence>
<feature type="domain" description="HTH tetR-type" evidence="7">
    <location>
        <begin position="10"/>
        <end position="70"/>
    </location>
</feature>
<evidence type="ECO:0000256" key="5">
    <source>
        <dbReference type="PROSITE-ProRule" id="PRU00335"/>
    </source>
</evidence>
<name>A0ABS7J6J2_9SPHN</name>
<dbReference type="RefSeq" id="WP_221555838.1">
    <property type="nucleotide sequence ID" value="NZ_JAIGNO010000002.1"/>
</dbReference>
<dbReference type="InterPro" id="IPR001647">
    <property type="entry name" value="HTH_TetR"/>
</dbReference>
<evidence type="ECO:0000259" key="7">
    <source>
        <dbReference type="PROSITE" id="PS50977"/>
    </source>
</evidence>
<proteinExistence type="predicted"/>
<dbReference type="Pfam" id="PF00440">
    <property type="entry name" value="TetR_N"/>
    <property type="match status" value="1"/>
</dbReference>
<dbReference type="InterPro" id="IPR036271">
    <property type="entry name" value="Tet_transcr_reg_TetR-rel_C_sf"/>
</dbReference>
<evidence type="ECO:0000256" key="4">
    <source>
        <dbReference type="ARBA" id="ARBA00023163"/>
    </source>
</evidence>
<dbReference type="PROSITE" id="PS50977">
    <property type="entry name" value="HTH_TETR_2"/>
    <property type="match status" value="1"/>
</dbReference>
<keyword evidence="1" id="KW-0678">Repressor</keyword>
<accession>A0ABS7J6J2</accession>
<dbReference type="SUPFAM" id="SSF46689">
    <property type="entry name" value="Homeodomain-like"/>
    <property type="match status" value="1"/>
</dbReference>
<dbReference type="SUPFAM" id="SSF48498">
    <property type="entry name" value="Tetracyclin repressor-like, C-terminal domain"/>
    <property type="match status" value="1"/>
</dbReference>
<dbReference type="PANTHER" id="PTHR47506">
    <property type="entry name" value="TRANSCRIPTIONAL REGULATORY PROTEIN"/>
    <property type="match status" value="1"/>
</dbReference>
<keyword evidence="9" id="KW-1185">Reference proteome</keyword>
<dbReference type="Proteomes" id="UP000755104">
    <property type="component" value="Unassembled WGS sequence"/>
</dbReference>
<dbReference type="InterPro" id="IPR039538">
    <property type="entry name" value="BetI_C"/>
</dbReference>
<sequence length="221" mass="23167">MRKADPDNTELRKRQILDAALACFRAKGFAGASIGDICKAAGMSPGHLYHYFGSKDEIVTAIASQDRAQATATLQALGENGPLAEAILNALDPEFELGDYGIDGSLAFDVFAEASRNPAVAQSVSSLYRNVNAGLAALIRREQASGRIPAEIDPEGTALAITALVEGIGVMGISHDENELAAAAPAVRRAIQAILGLEPTADGDARKPLRTRRATVRTNTG</sequence>
<evidence type="ECO:0000256" key="3">
    <source>
        <dbReference type="ARBA" id="ARBA00023125"/>
    </source>
</evidence>
<evidence type="ECO:0000313" key="8">
    <source>
        <dbReference type="EMBL" id="MBX7481699.1"/>
    </source>
</evidence>
<dbReference type="Pfam" id="PF13977">
    <property type="entry name" value="TetR_C_6"/>
    <property type="match status" value="1"/>
</dbReference>
<feature type="region of interest" description="Disordered" evidence="6">
    <location>
        <begin position="202"/>
        <end position="221"/>
    </location>
</feature>
<organism evidence="8 9">
    <name type="scientific">Qipengyuania qiaonensis</name>
    <dbReference type="NCBI Taxonomy" id="2867240"/>
    <lineage>
        <taxon>Bacteria</taxon>
        <taxon>Pseudomonadati</taxon>
        <taxon>Pseudomonadota</taxon>
        <taxon>Alphaproteobacteria</taxon>
        <taxon>Sphingomonadales</taxon>
        <taxon>Erythrobacteraceae</taxon>
        <taxon>Qipengyuania</taxon>
    </lineage>
</organism>
<evidence type="ECO:0000256" key="6">
    <source>
        <dbReference type="SAM" id="MobiDB-lite"/>
    </source>
</evidence>
<evidence type="ECO:0000256" key="1">
    <source>
        <dbReference type="ARBA" id="ARBA00022491"/>
    </source>
</evidence>
<keyword evidence="2" id="KW-0805">Transcription regulation</keyword>
<keyword evidence="4" id="KW-0804">Transcription</keyword>
<dbReference type="PANTHER" id="PTHR47506:SF1">
    <property type="entry name" value="HTH-TYPE TRANSCRIPTIONAL REGULATOR YJDC"/>
    <property type="match status" value="1"/>
</dbReference>
<dbReference type="Gene3D" id="1.10.357.10">
    <property type="entry name" value="Tetracycline Repressor, domain 2"/>
    <property type="match status" value="1"/>
</dbReference>
<evidence type="ECO:0000313" key="9">
    <source>
        <dbReference type="Proteomes" id="UP000755104"/>
    </source>
</evidence>
<reference evidence="8 9" key="1">
    <citation type="submission" date="2021-08" db="EMBL/GenBank/DDBJ databases">
        <title>Comparative Genomics Analysis of the Genus Qipengyuania Reveals Extensive Genetic Diversity and Metabolic Versatility, Including the Description of Fifteen Novel Species.</title>
        <authorList>
            <person name="Liu Y."/>
        </authorList>
    </citation>
    <scope>NUCLEOTIDE SEQUENCE [LARGE SCALE GENOMIC DNA]</scope>
    <source>
        <strain evidence="8 9">6D47A</strain>
    </source>
</reference>
<gene>
    <name evidence="8" type="ORF">K3174_04095</name>
</gene>
<dbReference type="PRINTS" id="PR00455">
    <property type="entry name" value="HTHTETR"/>
</dbReference>
<protein>
    <submittedName>
        <fullName evidence="8">TetR/AcrR family transcriptional regulator</fullName>
    </submittedName>
</protein>
<dbReference type="EMBL" id="JAIGNO010000002">
    <property type="protein sequence ID" value="MBX7481699.1"/>
    <property type="molecule type" value="Genomic_DNA"/>
</dbReference>